<dbReference type="SUPFAM" id="SSF89550">
    <property type="entry name" value="PHP domain-like"/>
    <property type="match status" value="1"/>
</dbReference>
<feature type="domain" description="Polymerase/histidinol phosphatase N-terminal" evidence="9">
    <location>
        <begin position="2"/>
        <end position="84"/>
    </location>
</feature>
<dbReference type="Pfam" id="PF02811">
    <property type="entry name" value="PHP"/>
    <property type="match status" value="1"/>
</dbReference>
<evidence type="ECO:0000256" key="6">
    <source>
        <dbReference type="ARBA" id="ARBA00023102"/>
    </source>
</evidence>
<dbReference type="GeneID" id="66871830"/>
<keyword evidence="4 8" id="KW-0028">Amino-acid biosynthesis</keyword>
<dbReference type="Proteomes" id="UP000036780">
    <property type="component" value="Unassembled WGS sequence"/>
</dbReference>
<dbReference type="GO" id="GO:0000105">
    <property type="term" value="P:L-histidine biosynthetic process"/>
    <property type="evidence" value="ECO:0007669"/>
    <property type="project" value="UniProtKB-UniRule"/>
</dbReference>
<comment type="similarity">
    <text evidence="2 8">Belongs to the PHP hydrolase family. HisK subfamily.</text>
</comment>
<dbReference type="OrthoDB" id="9775255at2"/>
<dbReference type="AlphaFoldDB" id="A0A0L0QJL9"/>
<dbReference type="NCBIfam" id="TIGR01856">
    <property type="entry name" value="hisJ_fam"/>
    <property type="match status" value="1"/>
</dbReference>
<dbReference type="Gene3D" id="3.20.20.140">
    <property type="entry name" value="Metal-dependent hydrolases"/>
    <property type="match status" value="1"/>
</dbReference>
<dbReference type="InterPro" id="IPR016195">
    <property type="entry name" value="Pol/histidinol_Pase-like"/>
</dbReference>
<dbReference type="InterPro" id="IPR010140">
    <property type="entry name" value="Histidinol_P_phosphatase_HisJ"/>
</dbReference>
<evidence type="ECO:0000313" key="10">
    <source>
        <dbReference type="EMBL" id="KNE18855.1"/>
    </source>
</evidence>
<evidence type="ECO:0000256" key="1">
    <source>
        <dbReference type="ARBA" id="ARBA00004970"/>
    </source>
</evidence>
<evidence type="ECO:0000259" key="9">
    <source>
        <dbReference type="SMART" id="SM00481"/>
    </source>
</evidence>
<dbReference type="PANTHER" id="PTHR21039:SF0">
    <property type="entry name" value="HISTIDINOL-PHOSPHATASE"/>
    <property type="match status" value="1"/>
</dbReference>
<accession>A0A0L0QJL9</accession>
<sequence>MFDFHIHSDFSADCETPMEETIEVAIQKGLTEICFTEHIDEDYPDPTIDFSLDLPNYDAKINEMQRLYQDQIVIRKGLEIGVQPHLLSRCQQIVNAAYFDFVICSMHTTNKQSLHTSDFFQQQTVEDAYREYYEELLYCVTHFKDFQVLGHIDLVKRYTKNKQAKYDFHDLLTKIFQEIIPAGKGIEINTSGFRYGLPNAMPSNDILRLYKACGGEIITVGSDAHVATTVGYGVTGAIELLRQIGFTYVTTFTDKQAIFHRI</sequence>
<dbReference type="RefSeq" id="WP_050351346.1">
    <property type="nucleotide sequence ID" value="NZ_BOSN01000002.1"/>
</dbReference>
<dbReference type="SMART" id="SM00481">
    <property type="entry name" value="POLIIIAc"/>
    <property type="match status" value="1"/>
</dbReference>
<comment type="catalytic activity">
    <reaction evidence="7 8">
        <text>L-histidinol phosphate + H2O = L-histidinol + phosphate</text>
        <dbReference type="Rhea" id="RHEA:14465"/>
        <dbReference type="ChEBI" id="CHEBI:15377"/>
        <dbReference type="ChEBI" id="CHEBI:43474"/>
        <dbReference type="ChEBI" id="CHEBI:57699"/>
        <dbReference type="ChEBI" id="CHEBI:57980"/>
        <dbReference type="EC" id="3.1.3.15"/>
    </reaction>
</comment>
<reference evidence="11" key="1">
    <citation type="submission" date="2015-07" db="EMBL/GenBank/DDBJ databases">
        <title>Fjat-10053 dsm26.</title>
        <authorList>
            <person name="Liu B."/>
            <person name="Wang J."/>
            <person name="Zhu Y."/>
            <person name="Liu G."/>
            <person name="Chen Q."/>
            <person name="Chen Z."/>
            <person name="Lan J."/>
            <person name="Che J."/>
            <person name="Ge C."/>
            <person name="Shi H."/>
            <person name="Pan Z."/>
            <person name="Liu X."/>
        </authorList>
    </citation>
    <scope>NUCLEOTIDE SEQUENCE [LARGE SCALE GENOMIC DNA]</scope>
    <source>
        <strain evidence="11">DSM 26</strain>
    </source>
</reference>
<evidence type="ECO:0000256" key="5">
    <source>
        <dbReference type="ARBA" id="ARBA00022801"/>
    </source>
</evidence>
<dbReference type="EC" id="3.1.3.15" evidence="3 8"/>
<dbReference type="EMBL" id="LGTO01000007">
    <property type="protein sequence ID" value="KNE18855.1"/>
    <property type="molecule type" value="Genomic_DNA"/>
</dbReference>
<evidence type="ECO:0000256" key="7">
    <source>
        <dbReference type="ARBA" id="ARBA00049158"/>
    </source>
</evidence>
<gene>
    <name evidence="10" type="ORF">AFK71_09695</name>
</gene>
<keyword evidence="5 8" id="KW-0378">Hydrolase</keyword>
<evidence type="ECO:0000256" key="3">
    <source>
        <dbReference type="ARBA" id="ARBA00013085"/>
    </source>
</evidence>
<evidence type="ECO:0000256" key="8">
    <source>
        <dbReference type="RuleBase" id="RU366003"/>
    </source>
</evidence>
<dbReference type="UniPathway" id="UPA00031">
    <property type="reaction ID" value="UER00013"/>
</dbReference>
<comment type="pathway">
    <text evidence="1 8">Amino-acid biosynthesis; L-histidine biosynthesis; L-histidine from 5-phospho-alpha-D-ribose 1-diphosphate: step 8/9.</text>
</comment>
<keyword evidence="6 8" id="KW-0368">Histidine biosynthesis</keyword>
<dbReference type="PANTHER" id="PTHR21039">
    <property type="entry name" value="HISTIDINOL PHOSPHATASE-RELATED"/>
    <property type="match status" value="1"/>
</dbReference>
<name>A0A0L0QJL9_VIRPA</name>
<dbReference type="InterPro" id="IPR004013">
    <property type="entry name" value="PHP_dom"/>
</dbReference>
<dbReference type="PATRIC" id="fig|1473.5.peg.425"/>
<dbReference type="GO" id="GO:0004401">
    <property type="term" value="F:histidinol-phosphatase activity"/>
    <property type="evidence" value="ECO:0007669"/>
    <property type="project" value="UniProtKB-UniRule"/>
</dbReference>
<evidence type="ECO:0000313" key="11">
    <source>
        <dbReference type="Proteomes" id="UP000036780"/>
    </source>
</evidence>
<evidence type="ECO:0000256" key="4">
    <source>
        <dbReference type="ARBA" id="ARBA00022605"/>
    </source>
</evidence>
<evidence type="ECO:0000256" key="2">
    <source>
        <dbReference type="ARBA" id="ARBA00009152"/>
    </source>
</evidence>
<proteinExistence type="inferred from homology"/>
<protein>
    <recommendedName>
        <fullName evidence="3 8">Histidinol-phosphatase</fullName>
        <shortName evidence="8">HolPase</shortName>
        <ecNumber evidence="3 8">3.1.3.15</ecNumber>
    </recommendedName>
</protein>
<dbReference type="GO" id="GO:0005737">
    <property type="term" value="C:cytoplasm"/>
    <property type="evidence" value="ECO:0007669"/>
    <property type="project" value="TreeGrafter"/>
</dbReference>
<comment type="caution">
    <text evidence="10">The sequence shown here is derived from an EMBL/GenBank/DDBJ whole genome shotgun (WGS) entry which is preliminary data.</text>
</comment>
<dbReference type="InterPro" id="IPR003141">
    <property type="entry name" value="Pol/His_phosphatase_N"/>
</dbReference>
<keyword evidence="11" id="KW-1185">Reference proteome</keyword>
<organism evidence="10 11">
    <name type="scientific">Virgibacillus pantothenticus</name>
    <dbReference type="NCBI Taxonomy" id="1473"/>
    <lineage>
        <taxon>Bacteria</taxon>
        <taxon>Bacillati</taxon>
        <taxon>Bacillota</taxon>
        <taxon>Bacilli</taxon>
        <taxon>Bacillales</taxon>
        <taxon>Bacillaceae</taxon>
        <taxon>Virgibacillus</taxon>
    </lineage>
</organism>